<protein>
    <submittedName>
        <fullName evidence="8">Nitrite reductase small subunit NirD</fullName>
    </submittedName>
</protein>
<organism evidence="8 9">
    <name type="scientific">Streptacidiphilus fuscans</name>
    <dbReference type="NCBI Taxonomy" id="2789292"/>
    <lineage>
        <taxon>Bacteria</taxon>
        <taxon>Bacillati</taxon>
        <taxon>Actinomycetota</taxon>
        <taxon>Actinomycetes</taxon>
        <taxon>Kitasatosporales</taxon>
        <taxon>Streptomycetaceae</taxon>
        <taxon>Streptacidiphilus</taxon>
    </lineage>
</organism>
<comment type="caution">
    <text evidence="8">The sequence shown here is derived from an EMBL/GenBank/DDBJ whole genome shotgun (WGS) entry which is preliminary data.</text>
</comment>
<dbReference type="SUPFAM" id="SSF50022">
    <property type="entry name" value="ISP domain"/>
    <property type="match status" value="1"/>
</dbReference>
<dbReference type="RefSeq" id="WP_196196248.1">
    <property type="nucleotide sequence ID" value="NZ_JADPRT010000010.1"/>
</dbReference>
<reference evidence="8" key="1">
    <citation type="submission" date="2020-11" db="EMBL/GenBank/DDBJ databases">
        <title>Isolation and identification of active actinomycetes.</title>
        <authorList>
            <person name="Yu B."/>
        </authorList>
    </citation>
    <scope>NUCLEOTIDE SEQUENCE</scope>
    <source>
        <strain evidence="8">NEAU-YB345</strain>
    </source>
</reference>
<dbReference type="InterPro" id="IPR017941">
    <property type="entry name" value="Rieske_2Fe-2S"/>
</dbReference>
<dbReference type="PANTHER" id="PTHR40562:SF1">
    <property type="entry name" value="NITRITE REDUCTASE (NADH) SMALL SUBUNIT"/>
    <property type="match status" value="1"/>
</dbReference>
<keyword evidence="4" id="KW-0408">Iron</keyword>
<keyword evidence="2" id="KW-0479">Metal-binding</keyword>
<gene>
    <name evidence="8" type="primary">nirD</name>
    <name evidence="8" type="ORF">I2501_24065</name>
</gene>
<dbReference type="NCBIfam" id="TIGR02378">
    <property type="entry name" value="nirD_assim_sml"/>
    <property type="match status" value="1"/>
</dbReference>
<dbReference type="InterPro" id="IPR017881">
    <property type="entry name" value="NirD"/>
</dbReference>
<evidence type="ECO:0000256" key="1">
    <source>
        <dbReference type="ARBA" id="ARBA00022714"/>
    </source>
</evidence>
<dbReference type="PANTHER" id="PTHR40562">
    <property type="match status" value="1"/>
</dbReference>
<dbReference type="GO" id="GO:0051537">
    <property type="term" value="F:2 iron, 2 sulfur cluster binding"/>
    <property type="evidence" value="ECO:0007669"/>
    <property type="project" value="UniProtKB-KW"/>
</dbReference>
<dbReference type="GO" id="GO:0016705">
    <property type="term" value="F:oxidoreductase activity, acting on paired donors, with incorporation or reduction of molecular oxygen"/>
    <property type="evidence" value="ECO:0007669"/>
    <property type="project" value="UniProtKB-ARBA"/>
</dbReference>
<evidence type="ECO:0000256" key="2">
    <source>
        <dbReference type="ARBA" id="ARBA00022723"/>
    </source>
</evidence>
<dbReference type="GO" id="GO:0008942">
    <property type="term" value="F:nitrite reductase [NAD(P)H] activity"/>
    <property type="evidence" value="ECO:0007669"/>
    <property type="project" value="InterPro"/>
</dbReference>
<accession>A0A931B4Q9</accession>
<dbReference type="GO" id="GO:0046872">
    <property type="term" value="F:metal ion binding"/>
    <property type="evidence" value="ECO:0007669"/>
    <property type="project" value="UniProtKB-KW"/>
</dbReference>
<keyword evidence="3" id="KW-0560">Oxidoreductase</keyword>
<feature type="domain" description="Rieske" evidence="7">
    <location>
        <begin position="25"/>
        <end position="134"/>
    </location>
</feature>
<evidence type="ECO:0000256" key="6">
    <source>
        <dbReference type="ARBA" id="ARBA00023063"/>
    </source>
</evidence>
<name>A0A931B4Q9_9ACTN</name>
<proteinExistence type="predicted"/>
<evidence type="ECO:0000313" key="8">
    <source>
        <dbReference type="EMBL" id="MBF9071099.1"/>
    </source>
</evidence>
<keyword evidence="5" id="KW-0411">Iron-sulfur</keyword>
<evidence type="ECO:0000256" key="3">
    <source>
        <dbReference type="ARBA" id="ARBA00023002"/>
    </source>
</evidence>
<dbReference type="Proteomes" id="UP000657385">
    <property type="component" value="Unassembled WGS sequence"/>
</dbReference>
<dbReference type="Gene3D" id="2.102.10.10">
    <property type="entry name" value="Rieske [2Fe-2S] iron-sulphur domain"/>
    <property type="match status" value="1"/>
</dbReference>
<dbReference type="GO" id="GO:0042128">
    <property type="term" value="P:nitrate assimilation"/>
    <property type="evidence" value="ECO:0007669"/>
    <property type="project" value="UniProtKB-KW"/>
</dbReference>
<sequence>MSNSAYNGSSADTGTVEVFDGTAWTRACGYDELTPGRGVAVLSASGRQIAVFRDRAGELYAVDNRDPFSGAYVLSRGLLGSRGGVPTLASPMYKQVFDLRDGRCLDEDTTPDGAPAVLRLWPVRHTVRRGAAGSSSAALAGVGA</sequence>
<evidence type="ECO:0000256" key="5">
    <source>
        <dbReference type="ARBA" id="ARBA00023014"/>
    </source>
</evidence>
<keyword evidence="6" id="KW-0534">Nitrate assimilation</keyword>
<dbReference type="PROSITE" id="PS51300">
    <property type="entry name" value="NIRD"/>
    <property type="match status" value="1"/>
</dbReference>
<evidence type="ECO:0000313" key="9">
    <source>
        <dbReference type="Proteomes" id="UP000657385"/>
    </source>
</evidence>
<evidence type="ECO:0000256" key="4">
    <source>
        <dbReference type="ARBA" id="ARBA00023004"/>
    </source>
</evidence>
<dbReference type="EMBL" id="JADPRT010000010">
    <property type="protein sequence ID" value="MBF9071099.1"/>
    <property type="molecule type" value="Genomic_DNA"/>
</dbReference>
<evidence type="ECO:0000259" key="7">
    <source>
        <dbReference type="PROSITE" id="PS51296"/>
    </source>
</evidence>
<dbReference type="InterPro" id="IPR036922">
    <property type="entry name" value="Rieske_2Fe-2S_sf"/>
</dbReference>
<dbReference type="AlphaFoldDB" id="A0A931B4Q9"/>
<dbReference type="GO" id="GO:0004497">
    <property type="term" value="F:monooxygenase activity"/>
    <property type="evidence" value="ECO:0007669"/>
    <property type="project" value="UniProtKB-ARBA"/>
</dbReference>
<dbReference type="Pfam" id="PF13806">
    <property type="entry name" value="Rieske_2"/>
    <property type="match status" value="1"/>
</dbReference>
<dbReference type="CDD" id="cd03529">
    <property type="entry name" value="Rieske_NirD"/>
    <property type="match status" value="1"/>
</dbReference>
<dbReference type="InterPro" id="IPR012748">
    <property type="entry name" value="Rieske-like_NirD"/>
</dbReference>
<keyword evidence="9" id="KW-1185">Reference proteome</keyword>
<keyword evidence="1" id="KW-0001">2Fe-2S</keyword>
<dbReference type="PROSITE" id="PS51296">
    <property type="entry name" value="RIESKE"/>
    <property type="match status" value="1"/>
</dbReference>